<reference evidence="12" key="1">
    <citation type="journal article" date="2019" name="Int. J. Syst. Evol. Microbiol.">
        <title>The Global Catalogue of Microorganisms (GCM) 10K type strain sequencing project: providing services to taxonomists for standard genome sequencing and annotation.</title>
        <authorList>
            <consortium name="The Broad Institute Genomics Platform"/>
            <consortium name="The Broad Institute Genome Sequencing Center for Infectious Disease"/>
            <person name="Wu L."/>
            <person name="Ma J."/>
        </authorList>
    </citation>
    <scope>NUCLEOTIDE SEQUENCE [LARGE SCALE GENOMIC DNA]</scope>
    <source>
        <strain evidence="12">JCM 16981</strain>
    </source>
</reference>
<dbReference type="NCBIfam" id="TIGR00464">
    <property type="entry name" value="gltX_bact"/>
    <property type="match status" value="1"/>
</dbReference>
<dbReference type="SUPFAM" id="SSF48163">
    <property type="entry name" value="An anticodon-binding domain of class I aminoacyl-tRNA synthetases"/>
    <property type="match status" value="1"/>
</dbReference>
<keyword evidence="6 8" id="KW-0030">Aminoacyl-tRNA synthetase</keyword>
<evidence type="ECO:0000256" key="5">
    <source>
        <dbReference type="ARBA" id="ARBA00022917"/>
    </source>
</evidence>
<dbReference type="Proteomes" id="UP001500920">
    <property type="component" value="Unassembled WGS sequence"/>
</dbReference>
<accession>A0ABP7F1T5</accession>
<evidence type="ECO:0000256" key="7">
    <source>
        <dbReference type="ARBA" id="ARBA00048359"/>
    </source>
</evidence>
<feature type="domain" description="Glutamyl/glutaminyl-tRNA synthetase class Ib catalytic" evidence="9">
    <location>
        <begin position="3"/>
        <end position="322"/>
    </location>
</feature>
<dbReference type="InterPro" id="IPR008925">
    <property type="entry name" value="aa_tRNA-synth_I_cd-bd_sf"/>
</dbReference>
<comment type="subcellular location">
    <subcellularLocation>
        <location evidence="8">Cytoplasm</location>
    </subcellularLocation>
</comment>
<dbReference type="InterPro" id="IPR000924">
    <property type="entry name" value="Glu/Gln-tRNA-synth"/>
</dbReference>
<dbReference type="InterPro" id="IPR020751">
    <property type="entry name" value="aa-tRNA-synth_I_codon-bd_sub2"/>
</dbReference>
<dbReference type="RefSeq" id="WP_344703575.1">
    <property type="nucleotide sequence ID" value="NZ_BAABCK010000062.1"/>
</dbReference>
<keyword evidence="3 8" id="KW-0547">Nucleotide-binding</keyword>
<dbReference type="CDD" id="cd00808">
    <property type="entry name" value="GluRS_core"/>
    <property type="match status" value="1"/>
</dbReference>
<feature type="binding site" evidence="8">
    <location>
        <position position="254"/>
    </location>
    <ligand>
        <name>ATP</name>
        <dbReference type="ChEBI" id="CHEBI:30616"/>
    </ligand>
</feature>
<evidence type="ECO:0000256" key="4">
    <source>
        <dbReference type="ARBA" id="ARBA00022840"/>
    </source>
</evidence>
<comment type="catalytic activity">
    <reaction evidence="7">
        <text>tRNA(Ile) + L-isoleucine + ATP = L-isoleucyl-tRNA(Ile) + AMP + diphosphate</text>
        <dbReference type="Rhea" id="RHEA:11060"/>
        <dbReference type="Rhea" id="RHEA-COMP:9666"/>
        <dbReference type="Rhea" id="RHEA-COMP:9695"/>
        <dbReference type="ChEBI" id="CHEBI:30616"/>
        <dbReference type="ChEBI" id="CHEBI:33019"/>
        <dbReference type="ChEBI" id="CHEBI:58045"/>
        <dbReference type="ChEBI" id="CHEBI:78442"/>
        <dbReference type="ChEBI" id="CHEBI:78528"/>
        <dbReference type="ChEBI" id="CHEBI:456215"/>
        <dbReference type="EC" id="6.1.1.5"/>
    </reaction>
</comment>
<keyword evidence="8" id="KW-0963">Cytoplasm</keyword>
<dbReference type="GO" id="GO:0016874">
    <property type="term" value="F:ligase activity"/>
    <property type="evidence" value="ECO:0007669"/>
    <property type="project" value="UniProtKB-KW"/>
</dbReference>
<comment type="caution">
    <text evidence="11">The sequence shown here is derived from an EMBL/GenBank/DDBJ whole genome shotgun (WGS) entry which is preliminary data.</text>
</comment>
<proteinExistence type="inferred from homology"/>
<dbReference type="InterPro" id="IPR020058">
    <property type="entry name" value="Glu/Gln-tRNA-synth_Ib_cat-dom"/>
</dbReference>
<evidence type="ECO:0000313" key="11">
    <source>
        <dbReference type="EMBL" id="GAA3729619.1"/>
    </source>
</evidence>
<name>A0ABP7F1T5_9STAP</name>
<organism evidence="11 12">
    <name type="scientific">Salinicoccus jeotgali</name>
    <dbReference type="NCBI Taxonomy" id="381634"/>
    <lineage>
        <taxon>Bacteria</taxon>
        <taxon>Bacillati</taxon>
        <taxon>Bacillota</taxon>
        <taxon>Bacilli</taxon>
        <taxon>Bacillales</taxon>
        <taxon>Staphylococcaceae</taxon>
        <taxon>Salinicoccus</taxon>
    </lineage>
</organism>
<evidence type="ECO:0000256" key="1">
    <source>
        <dbReference type="ARBA" id="ARBA00007894"/>
    </source>
</evidence>
<keyword evidence="2 8" id="KW-0436">Ligase</keyword>
<dbReference type="SUPFAM" id="SSF52374">
    <property type="entry name" value="Nucleotidylyl transferase"/>
    <property type="match status" value="1"/>
</dbReference>
<dbReference type="EMBL" id="BAABCK010000062">
    <property type="protein sequence ID" value="GAA3729619.1"/>
    <property type="molecule type" value="Genomic_DNA"/>
</dbReference>
<gene>
    <name evidence="8 11" type="primary">gltX</name>
    <name evidence="11" type="ORF">GCM10022378_17720</name>
</gene>
<dbReference type="Gene3D" id="1.10.10.350">
    <property type="match status" value="1"/>
</dbReference>
<feature type="domain" description="Aminoacyl-tRNA synthetase class I anticodon-binding" evidence="10">
    <location>
        <begin position="337"/>
        <end position="481"/>
    </location>
</feature>
<dbReference type="PRINTS" id="PR00987">
    <property type="entry name" value="TRNASYNTHGLU"/>
</dbReference>
<dbReference type="InterPro" id="IPR004527">
    <property type="entry name" value="Glu-tRNA-ligase_bac/mito"/>
</dbReference>
<dbReference type="InterPro" id="IPR001412">
    <property type="entry name" value="aa-tRNA-synth_I_CS"/>
</dbReference>
<dbReference type="PROSITE" id="PS00178">
    <property type="entry name" value="AA_TRNA_LIGASE_I"/>
    <property type="match status" value="1"/>
</dbReference>
<comment type="caution">
    <text evidence="8">Lacks conserved residue(s) required for the propagation of feature annotation.</text>
</comment>
<dbReference type="InterPro" id="IPR045462">
    <property type="entry name" value="aa-tRNA-synth_I_cd-bd"/>
</dbReference>
<dbReference type="HAMAP" id="MF_00022">
    <property type="entry name" value="Glu_tRNA_synth_type1"/>
    <property type="match status" value="1"/>
</dbReference>
<dbReference type="Pfam" id="PF00749">
    <property type="entry name" value="tRNA-synt_1c"/>
    <property type="match status" value="1"/>
</dbReference>
<keyword evidence="5 8" id="KW-0648">Protein biosynthesis</keyword>
<evidence type="ECO:0000256" key="8">
    <source>
        <dbReference type="HAMAP-Rule" id="MF_00022"/>
    </source>
</evidence>
<feature type="short sequence motif" description="'HIGH' region" evidence="8">
    <location>
        <begin position="10"/>
        <end position="20"/>
    </location>
</feature>
<comment type="similarity">
    <text evidence="1 8">Belongs to the class-I aminoacyl-tRNA synthetase family. Glutamate--tRNA ligase type 1 subfamily.</text>
</comment>
<evidence type="ECO:0000259" key="10">
    <source>
        <dbReference type="Pfam" id="PF19269"/>
    </source>
</evidence>
<sequence length="483" mass="55595">MSKVRVRYAPSPTGYLHIGNARSALFNYLFARRYDGDFIIRIEDTDTSRNIVGGEESQLHYLKWLGLEWDESVDRDGGYGPYRQSERQHIYQPVIDQLLKENKAYRCYMTSEELEAEREAQIARSEMPRYGGQHANLTPEEEQAFIDEGREPSIRFRVPADKTYKFDDIVKGEVSFDSNGIGDWVIVKKNGVPTYNFAVAVDDHMMEISHVLRGDDHISNTPKQQMIYEAMGWEEPKFGHMTLIVNEEKKKLSKRDGSIIQFIEQYKELGYLPEALFNFIALLGWTPEGEEEIFSKEAFIELFDETRLSKSPAFFDKQKLTWINNQYMKEKDTETVFDMALPHLVKEGLLEENASEESLAWARKLVALYQEQMSFAGEITTLSEQFFKEEIEFDEAANEVISQEHIPELMAALHARFSDLETFTPEAIKAAIKDVQKSTGYKGKKLFMPIRVAVTGQTRGPELPDAIALIGKEKTLNRIQKLT</sequence>
<dbReference type="InterPro" id="IPR033910">
    <property type="entry name" value="GluRS_core"/>
</dbReference>
<evidence type="ECO:0000313" key="12">
    <source>
        <dbReference type="Proteomes" id="UP001500920"/>
    </source>
</evidence>
<dbReference type="EC" id="6.1.1.17" evidence="8"/>
<keyword evidence="12" id="KW-1185">Reference proteome</keyword>
<dbReference type="Pfam" id="PF19269">
    <property type="entry name" value="Anticodon_2"/>
    <property type="match status" value="1"/>
</dbReference>
<evidence type="ECO:0000256" key="3">
    <source>
        <dbReference type="ARBA" id="ARBA00022741"/>
    </source>
</evidence>
<comment type="function">
    <text evidence="8">Catalyzes the attachment of glutamate to tRNA(Glu) in a two-step reaction: glutamate is first activated by ATP to form Glu-AMP and then transferred to the acceptor end of tRNA(Glu).</text>
</comment>
<dbReference type="PANTHER" id="PTHR43311:SF2">
    <property type="entry name" value="GLUTAMATE--TRNA LIGASE, MITOCHONDRIAL-RELATED"/>
    <property type="match status" value="1"/>
</dbReference>
<evidence type="ECO:0000256" key="6">
    <source>
        <dbReference type="ARBA" id="ARBA00023146"/>
    </source>
</evidence>
<dbReference type="InterPro" id="IPR014729">
    <property type="entry name" value="Rossmann-like_a/b/a_fold"/>
</dbReference>
<protein>
    <recommendedName>
        <fullName evidence="8">Glutamate--tRNA ligase</fullName>
        <ecNumber evidence="8">6.1.1.17</ecNumber>
    </recommendedName>
    <alternativeName>
        <fullName evidence="8">Glutamyl-tRNA synthetase</fullName>
        <shortName evidence="8">GluRS</shortName>
    </alternativeName>
</protein>
<dbReference type="PANTHER" id="PTHR43311">
    <property type="entry name" value="GLUTAMATE--TRNA LIGASE"/>
    <property type="match status" value="1"/>
</dbReference>
<feature type="short sequence motif" description="'KMSKS' region" evidence="8">
    <location>
        <begin position="251"/>
        <end position="255"/>
    </location>
</feature>
<comment type="catalytic activity">
    <reaction evidence="8">
        <text>tRNA(Glu) + L-glutamate + ATP = L-glutamyl-tRNA(Glu) + AMP + diphosphate</text>
        <dbReference type="Rhea" id="RHEA:23540"/>
        <dbReference type="Rhea" id="RHEA-COMP:9663"/>
        <dbReference type="Rhea" id="RHEA-COMP:9680"/>
        <dbReference type="ChEBI" id="CHEBI:29985"/>
        <dbReference type="ChEBI" id="CHEBI:30616"/>
        <dbReference type="ChEBI" id="CHEBI:33019"/>
        <dbReference type="ChEBI" id="CHEBI:78442"/>
        <dbReference type="ChEBI" id="CHEBI:78520"/>
        <dbReference type="ChEBI" id="CHEBI:456215"/>
        <dbReference type="EC" id="6.1.1.17"/>
    </reaction>
</comment>
<comment type="subunit">
    <text evidence="8">Monomer.</text>
</comment>
<evidence type="ECO:0000259" key="9">
    <source>
        <dbReference type="Pfam" id="PF00749"/>
    </source>
</evidence>
<dbReference type="InterPro" id="IPR049940">
    <property type="entry name" value="GluQ/Sye"/>
</dbReference>
<dbReference type="Gene3D" id="3.40.50.620">
    <property type="entry name" value="HUPs"/>
    <property type="match status" value="1"/>
</dbReference>
<keyword evidence="4 8" id="KW-0067">ATP-binding</keyword>
<evidence type="ECO:0000256" key="2">
    <source>
        <dbReference type="ARBA" id="ARBA00022598"/>
    </source>
</evidence>